<feature type="compositionally biased region" description="Basic and acidic residues" evidence="2">
    <location>
        <begin position="114"/>
        <end position="125"/>
    </location>
</feature>
<keyword evidence="1" id="KW-0175">Coiled coil</keyword>
<feature type="region of interest" description="Disordered" evidence="2">
    <location>
        <begin position="52"/>
        <end position="127"/>
    </location>
</feature>
<protein>
    <submittedName>
        <fullName evidence="3">Uncharacterized protein</fullName>
    </submittedName>
</protein>
<organism evidence="3 4">
    <name type="scientific">Chloropicon primus</name>
    <dbReference type="NCBI Taxonomy" id="1764295"/>
    <lineage>
        <taxon>Eukaryota</taxon>
        <taxon>Viridiplantae</taxon>
        <taxon>Chlorophyta</taxon>
        <taxon>Chloropicophyceae</taxon>
        <taxon>Chloropicales</taxon>
        <taxon>Chloropicaceae</taxon>
        <taxon>Chloropicon</taxon>
    </lineage>
</organism>
<dbReference type="EMBL" id="CP031039">
    <property type="protein sequence ID" value="QDZ21805.1"/>
    <property type="molecule type" value="Genomic_DNA"/>
</dbReference>
<accession>A0A5B8MQC2</accession>
<evidence type="ECO:0000256" key="2">
    <source>
        <dbReference type="SAM" id="MobiDB-lite"/>
    </source>
</evidence>
<dbReference type="AlphaFoldDB" id="A0A5B8MQC2"/>
<proteinExistence type="predicted"/>
<evidence type="ECO:0000313" key="3">
    <source>
        <dbReference type="EMBL" id="QDZ21805.1"/>
    </source>
</evidence>
<keyword evidence="4" id="KW-1185">Reference proteome</keyword>
<dbReference type="Proteomes" id="UP000316726">
    <property type="component" value="Chromosome 6"/>
</dbReference>
<feature type="region of interest" description="Disordered" evidence="2">
    <location>
        <begin position="158"/>
        <end position="181"/>
    </location>
</feature>
<evidence type="ECO:0000256" key="1">
    <source>
        <dbReference type="SAM" id="Coils"/>
    </source>
</evidence>
<feature type="compositionally biased region" description="Low complexity" evidence="2">
    <location>
        <begin position="85"/>
        <end position="96"/>
    </location>
</feature>
<feature type="coiled-coil region" evidence="1">
    <location>
        <begin position="377"/>
        <end position="414"/>
    </location>
</feature>
<sequence>MLGEGDVEADLRARREDLKEITIQVREIQRSLAKELKQNKFWKAQRERELSFLGASSKGGTRGEVPMLAQRQHKENLTPSKAEGPRATPSPSPARAKTGRKKTTPAGQQLVLREQNEGALTERAEGGVQLRAAKEEGRYEESLRLLNERLSNEIETHMETHESLESLRDELEDSKGREREANKRVETLLSEMKAARAQQHHRESEFGINLMKHQTFLQEERMQRFQVEKDLHRVLRQNQSLQKTLKKLTCVAQEKEDKLACLSKELEESKGSPAAGVAMMGARAEGPGHEELGQAPATDSGSSVQEELLQHLREQLEEAAETAQIHQEDAEAKEMHCTFLQEQLSLAESSIVDKEREVEERCSAKLKDLEATSLNFMQVNEDLINELEGKEDELNRKNAEIEGLEQELMQKDGIINLLRETIEGMK</sequence>
<feature type="coiled-coil region" evidence="1">
    <location>
        <begin position="238"/>
        <end position="272"/>
    </location>
</feature>
<name>A0A5B8MQC2_9CHLO</name>
<evidence type="ECO:0000313" key="4">
    <source>
        <dbReference type="Proteomes" id="UP000316726"/>
    </source>
</evidence>
<reference evidence="3 4" key="1">
    <citation type="submission" date="2018-07" db="EMBL/GenBank/DDBJ databases">
        <title>The complete nuclear genome of the prasinophyte Chloropicon primus (CCMP1205).</title>
        <authorList>
            <person name="Pombert J.-F."/>
            <person name="Otis C."/>
            <person name="Turmel M."/>
            <person name="Lemieux C."/>
        </authorList>
    </citation>
    <scope>NUCLEOTIDE SEQUENCE [LARGE SCALE GENOMIC DNA]</scope>
    <source>
        <strain evidence="3 4">CCMP1205</strain>
    </source>
</reference>
<gene>
    <name evidence="3" type="ORF">A3770_06p43230</name>
</gene>
<feature type="coiled-coil region" evidence="1">
    <location>
        <begin position="302"/>
        <end position="333"/>
    </location>
</feature>